<dbReference type="RefSeq" id="WP_211951146.1">
    <property type="nucleotide sequence ID" value="NZ_CAJPUY010000045.1"/>
</dbReference>
<evidence type="ECO:0000313" key="2">
    <source>
        <dbReference type="EMBL" id="CAG2158309.1"/>
    </source>
</evidence>
<feature type="compositionally biased region" description="Low complexity" evidence="1">
    <location>
        <begin position="135"/>
        <end position="147"/>
    </location>
</feature>
<dbReference type="Proteomes" id="UP000672934">
    <property type="component" value="Unassembled WGS sequence"/>
</dbReference>
<dbReference type="AlphaFoldDB" id="A0A916J2B5"/>
<gene>
    <name evidence="2" type="ORF">LMG31506_06322</name>
</gene>
<feature type="compositionally biased region" description="Low complexity" evidence="1">
    <location>
        <begin position="104"/>
        <end position="113"/>
    </location>
</feature>
<organism evidence="2 3">
    <name type="scientific">Cupriavidus yeoncheonensis</name>
    <dbReference type="NCBI Taxonomy" id="1462994"/>
    <lineage>
        <taxon>Bacteria</taxon>
        <taxon>Pseudomonadati</taxon>
        <taxon>Pseudomonadota</taxon>
        <taxon>Betaproteobacteria</taxon>
        <taxon>Burkholderiales</taxon>
        <taxon>Burkholderiaceae</taxon>
        <taxon>Cupriavidus</taxon>
    </lineage>
</organism>
<comment type="caution">
    <text evidence="2">The sequence shown here is derived from an EMBL/GenBank/DDBJ whole genome shotgun (WGS) entry which is preliminary data.</text>
</comment>
<feature type="region of interest" description="Disordered" evidence="1">
    <location>
        <begin position="104"/>
        <end position="172"/>
    </location>
</feature>
<reference evidence="2" key="1">
    <citation type="submission" date="2021-03" db="EMBL/GenBank/DDBJ databases">
        <authorList>
            <person name="Peeters C."/>
        </authorList>
    </citation>
    <scope>NUCLEOTIDE SEQUENCE</scope>
    <source>
        <strain evidence="2">LMG 31506</strain>
    </source>
</reference>
<keyword evidence="3" id="KW-1185">Reference proteome</keyword>
<proteinExistence type="predicted"/>
<evidence type="ECO:0000256" key="1">
    <source>
        <dbReference type="SAM" id="MobiDB-lite"/>
    </source>
</evidence>
<name>A0A916J2B5_9BURK</name>
<dbReference type="EMBL" id="CAJPUY010000045">
    <property type="protein sequence ID" value="CAG2158309.1"/>
    <property type="molecule type" value="Genomic_DNA"/>
</dbReference>
<evidence type="ECO:0000313" key="3">
    <source>
        <dbReference type="Proteomes" id="UP000672934"/>
    </source>
</evidence>
<sequence>MDAGSTKYVKMIAKRLRKLTGVAHGHTLEAMARAVGFQDWHACHIVLDDPTYASRVAPEVPVAIPPAMMRRAAVRLAEYLSQHAPDFGEEAAREFLEVAWTPRSSPATAAPSSPDRPLAREVRPTGPVVRPSPPMATAAASVPAIAVTHRRRRSYIRPAEDGDATSAADGQP</sequence>
<protein>
    <submittedName>
        <fullName evidence="2">Uncharacterized protein</fullName>
    </submittedName>
</protein>
<accession>A0A916J2B5</accession>